<evidence type="ECO:0000313" key="3">
    <source>
        <dbReference type="Proteomes" id="UP000075755"/>
    </source>
</evidence>
<accession>A0AAC8YUL3</accession>
<dbReference type="Proteomes" id="UP000075755">
    <property type="component" value="Plasmid pAA01"/>
</dbReference>
<organism evidence="2 3">
    <name type="scientific">Aminobacter aminovorans</name>
    <name type="common">Chelatobacter heintzii</name>
    <dbReference type="NCBI Taxonomy" id="83263"/>
    <lineage>
        <taxon>Bacteria</taxon>
        <taxon>Pseudomonadati</taxon>
        <taxon>Pseudomonadota</taxon>
        <taxon>Alphaproteobacteria</taxon>
        <taxon>Hyphomicrobiales</taxon>
        <taxon>Phyllobacteriaceae</taxon>
        <taxon>Aminobacter</taxon>
    </lineage>
</organism>
<keyword evidence="2" id="KW-0614">Plasmid</keyword>
<evidence type="ECO:0000313" key="2">
    <source>
        <dbReference type="EMBL" id="AMS44765.1"/>
    </source>
</evidence>
<dbReference type="KEGG" id="aak:AA2016_5860"/>
<proteinExistence type="predicted"/>
<geneLocation type="plasmid" evidence="2 3">
    <name>pAA01</name>
</geneLocation>
<keyword evidence="1" id="KW-0732">Signal</keyword>
<gene>
    <name evidence="2" type="ORF">AA2016_5860</name>
</gene>
<dbReference type="AlphaFoldDB" id="A0AAC8YUL3"/>
<dbReference type="EMBL" id="CP015006">
    <property type="protein sequence ID" value="AMS44765.1"/>
    <property type="molecule type" value="Genomic_DNA"/>
</dbReference>
<feature type="chain" id="PRO_5042198016" evidence="1">
    <location>
        <begin position="22"/>
        <end position="80"/>
    </location>
</feature>
<protein>
    <submittedName>
        <fullName evidence="2">Uncharacterized protein</fullName>
    </submittedName>
</protein>
<sequence>MRFLAASLQAVLVHCPTAATGAVTLNSQSRKAVTFGDLAFCGVARNQWILKGEEVDLKEIEVKAFGRRSRATVVERCAHD</sequence>
<evidence type="ECO:0000256" key="1">
    <source>
        <dbReference type="SAM" id="SignalP"/>
    </source>
</evidence>
<feature type="signal peptide" evidence="1">
    <location>
        <begin position="1"/>
        <end position="21"/>
    </location>
</feature>
<reference evidence="2 3" key="1">
    <citation type="submission" date="2016-03" db="EMBL/GenBank/DDBJ databases">
        <title>Complete genome of Aminobacter aminovorans KCTC 2477.</title>
        <authorList>
            <person name="Kim K.M."/>
        </authorList>
    </citation>
    <scope>NUCLEOTIDE SEQUENCE [LARGE SCALE GENOMIC DNA]</scope>
    <source>
        <strain evidence="2 3">KCTC 2477</strain>
        <plasmid evidence="2 3">pAA01</plasmid>
    </source>
</reference>
<name>A0AAC8YUL3_AMIAI</name>